<evidence type="ECO:0000313" key="2">
    <source>
        <dbReference type="EMBL" id="KAK4018656.1"/>
    </source>
</evidence>
<evidence type="ECO:0000256" key="1">
    <source>
        <dbReference type="SAM" id="MobiDB-lite"/>
    </source>
</evidence>
<reference evidence="2 3" key="1">
    <citation type="journal article" date="2023" name="Nucleic Acids Res.">
        <title>The hologenome of Daphnia magna reveals possible DNA methylation and microbiome-mediated evolution of the host genome.</title>
        <authorList>
            <person name="Chaturvedi A."/>
            <person name="Li X."/>
            <person name="Dhandapani V."/>
            <person name="Marshall H."/>
            <person name="Kissane S."/>
            <person name="Cuenca-Cambronero M."/>
            <person name="Asole G."/>
            <person name="Calvet F."/>
            <person name="Ruiz-Romero M."/>
            <person name="Marangio P."/>
            <person name="Guigo R."/>
            <person name="Rago D."/>
            <person name="Mirbahai L."/>
            <person name="Eastwood N."/>
            <person name="Colbourne J.K."/>
            <person name="Zhou J."/>
            <person name="Mallon E."/>
            <person name="Orsini L."/>
        </authorList>
    </citation>
    <scope>NUCLEOTIDE SEQUENCE [LARGE SCALE GENOMIC DNA]</scope>
    <source>
        <strain evidence="2">LRV0_1</strain>
    </source>
</reference>
<name>A0ABR0A0P3_9CRUS</name>
<feature type="compositionally biased region" description="Basic and acidic residues" evidence="1">
    <location>
        <begin position="1"/>
        <end position="10"/>
    </location>
</feature>
<gene>
    <name evidence="2" type="ORF">OUZ56_000701</name>
</gene>
<keyword evidence="3" id="KW-1185">Reference proteome</keyword>
<sequence length="64" mass="7238">MSGERRDSQRKVVNPFRSSRVATTRDTEPYPYCPLWALNGTEIAKPSQKRLGRTAATCCCFLLC</sequence>
<protein>
    <submittedName>
        <fullName evidence="2">Uncharacterized protein</fullName>
    </submittedName>
</protein>
<accession>A0ABR0A0P3</accession>
<dbReference type="Proteomes" id="UP001234178">
    <property type="component" value="Unassembled WGS sequence"/>
</dbReference>
<feature type="region of interest" description="Disordered" evidence="1">
    <location>
        <begin position="1"/>
        <end position="20"/>
    </location>
</feature>
<comment type="caution">
    <text evidence="2">The sequence shown here is derived from an EMBL/GenBank/DDBJ whole genome shotgun (WGS) entry which is preliminary data.</text>
</comment>
<organism evidence="2 3">
    <name type="scientific">Daphnia magna</name>
    <dbReference type="NCBI Taxonomy" id="35525"/>
    <lineage>
        <taxon>Eukaryota</taxon>
        <taxon>Metazoa</taxon>
        <taxon>Ecdysozoa</taxon>
        <taxon>Arthropoda</taxon>
        <taxon>Crustacea</taxon>
        <taxon>Branchiopoda</taxon>
        <taxon>Diplostraca</taxon>
        <taxon>Cladocera</taxon>
        <taxon>Anomopoda</taxon>
        <taxon>Daphniidae</taxon>
        <taxon>Daphnia</taxon>
    </lineage>
</organism>
<proteinExistence type="predicted"/>
<dbReference type="EMBL" id="JAOYFB010000036">
    <property type="protein sequence ID" value="KAK4018656.1"/>
    <property type="molecule type" value="Genomic_DNA"/>
</dbReference>
<evidence type="ECO:0000313" key="3">
    <source>
        <dbReference type="Proteomes" id="UP001234178"/>
    </source>
</evidence>